<evidence type="ECO:0000256" key="1">
    <source>
        <dbReference type="ARBA" id="ARBA00007734"/>
    </source>
</evidence>
<name>A0A5D0ML91_9BACT</name>
<dbReference type="PANTHER" id="PTHR37423:SF2">
    <property type="entry name" value="MEMBRANE-BOUND LYTIC MUREIN TRANSGLYCOSYLASE C"/>
    <property type="match status" value="1"/>
</dbReference>
<dbReference type="PANTHER" id="PTHR37423">
    <property type="entry name" value="SOLUBLE LYTIC MUREIN TRANSGLYCOSYLASE-RELATED"/>
    <property type="match status" value="1"/>
</dbReference>
<dbReference type="CDD" id="cd00254">
    <property type="entry name" value="LT-like"/>
    <property type="match status" value="1"/>
</dbReference>
<comment type="caution">
    <text evidence="3">The sequence shown here is derived from an EMBL/GenBank/DDBJ whole genome shotgun (WGS) entry which is preliminary data.</text>
</comment>
<evidence type="ECO:0000259" key="2">
    <source>
        <dbReference type="Pfam" id="PF01464"/>
    </source>
</evidence>
<proteinExistence type="inferred from homology"/>
<dbReference type="GO" id="GO:0016020">
    <property type="term" value="C:membrane"/>
    <property type="evidence" value="ECO:0007669"/>
    <property type="project" value="InterPro"/>
</dbReference>
<keyword evidence="4" id="KW-1185">Reference proteome</keyword>
<dbReference type="AlphaFoldDB" id="A0A5D0ML91"/>
<reference evidence="3" key="1">
    <citation type="submission" date="2019-08" db="EMBL/GenBank/DDBJ databases">
        <title>Genomic characterization of a novel candidate phylum (ARYD3) from a high temperature, high salinity tertiary oil reservoir in north central Oklahoma, USA.</title>
        <authorList>
            <person name="Youssef N.H."/>
            <person name="Yadav A."/>
            <person name="Elshahed M.S."/>
        </authorList>
    </citation>
    <scope>NUCLEOTIDE SEQUENCE [LARGE SCALE GENOMIC DNA]</scope>
    <source>
        <strain evidence="3">ARYD3</strain>
    </source>
</reference>
<dbReference type="EMBL" id="VSIX01000012">
    <property type="protein sequence ID" value="TYB32008.1"/>
    <property type="molecule type" value="Genomic_DNA"/>
</dbReference>
<organism evidence="3 4">
    <name type="scientific">Candidatus Mcinerneyibacterium aminivorans</name>
    <dbReference type="NCBI Taxonomy" id="2703815"/>
    <lineage>
        <taxon>Bacteria</taxon>
        <taxon>Candidatus Macinerneyibacteriota</taxon>
        <taxon>Candidatus Mcinerneyibacteria</taxon>
        <taxon>Candidatus Mcinerneyibacteriales</taxon>
        <taxon>Candidatus Mcinerneyibacteriaceae</taxon>
        <taxon>Candidatus Mcinerneyibacterium</taxon>
    </lineage>
</organism>
<evidence type="ECO:0000313" key="4">
    <source>
        <dbReference type="Proteomes" id="UP000324143"/>
    </source>
</evidence>
<dbReference type="Proteomes" id="UP000324143">
    <property type="component" value="Unassembled WGS sequence"/>
</dbReference>
<dbReference type="Gene3D" id="1.10.530.10">
    <property type="match status" value="1"/>
</dbReference>
<sequence length="217" mass="25313">MIMSKQKFIPFLLILYLFTVLLYGEVLIIKQDKKQKQNNISITNKNINYKNENTLQVSNIKNVLREICMKKNINHLLVESIIEVESNFNPTAVSHKGAKGLMQLMPETAAMYDVDNIYNVRENLRAGIEYFRYLFDKFNQNVRLALAAYNAGPYVVKKYGGIPPYRETQNYVKQILEIFSDKGGDLQQLRKDLMVYNNEGNISITNNIYKNEIRRKE</sequence>
<dbReference type="InterPro" id="IPR000189">
    <property type="entry name" value="Transglyc_AS"/>
</dbReference>
<dbReference type="GO" id="GO:0000270">
    <property type="term" value="P:peptidoglycan metabolic process"/>
    <property type="evidence" value="ECO:0007669"/>
    <property type="project" value="InterPro"/>
</dbReference>
<protein>
    <submittedName>
        <fullName evidence="3">Lytic transglycosylase domain-containing protein</fullName>
    </submittedName>
</protein>
<comment type="similarity">
    <text evidence="1">Belongs to the transglycosylase Slt family.</text>
</comment>
<dbReference type="SUPFAM" id="SSF53955">
    <property type="entry name" value="Lysozyme-like"/>
    <property type="match status" value="1"/>
</dbReference>
<dbReference type="PROSITE" id="PS00922">
    <property type="entry name" value="TRANSGLYCOSYLASE"/>
    <property type="match status" value="1"/>
</dbReference>
<evidence type="ECO:0000313" key="3">
    <source>
        <dbReference type="EMBL" id="TYB32008.1"/>
    </source>
</evidence>
<dbReference type="InterPro" id="IPR008258">
    <property type="entry name" value="Transglycosylase_SLT_dom_1"/>
</dbReference>
<dbReference type="InterPro" id="IPR023346">
    <property type="entry name" value="Lysozyme-like_dom_sf"/>
</dbReference>
<dbReference type="GO" id="GO:0008933">
    <property type="term" value="F:peptidoglycan lytic transglycosylase activity"/>
    <property type="evidence" value="ECO:0007669"/>
    <property type="project" value="InterPro"/>
</dbReference>
<accession>A0A5D0ML91</accession>
<feature type="domain" description="Transglycosylase SLT" evidence="2">
    <location>
        <begin position="69"/>
        <end position="170"/>
    </location>
</feature>
<dbReference type="Pfam" id="PF01464">
    <property type="entry name" value="SLT"/>
    <property type="match status" value="1"/>
</dbReference>
<gene>
    <name evidence="3" type="ORF">FXF47_01320</name>
</gene>